<evidence type="ECO:0000256" key="6">
    <source>
        <dbReference type="HAMAP-Rule" id="MF_01369"/>
    </source>
</evidence>
<dbReference type="HAMAP" id="MF_01369_B">
    <property type="entry name" value="Ribosomal_uL23_B"/>
    <property type="match status" value="1"/>
</dbReference>
<dbReference type="NCBIfam" id="NF004366">
    <property type="entry name" value="PRK05738.3-2"/>
    <property type="match status" value="1"/>
</dbReference>
<keyword evidence="2 6" id="KW-0699">rRNA-binding</keyword>
<dbReference type="FunFam" id="3.30.70.330:FF:000001">
    <property type="entry name" value="50S ribosomal protein L23"/>
    <property type="match status" value="1"/>
</dbReference>
<protein>
    <recommendedName>
        <fullName evidence="6">Large ribosomal subunit protein uL23</fullName>
    </recommendedName>
</protein>
<dbReference type="AlphaFoldDB" id="A0A7V3NU31"/>
<keyword evidence="4 6" id="KW-0689">Ribosomal protein</keyword>
<dbReference type="EMBL" id="DTGD01000102">
    <property type="protein sequence ID" value="HGB35802.1"/>
    <property type="molecule type" value="Genomic_DNA"/>
</dbReference>
<comment type="subunit">
    <text evidence="6">Part of the 50S ribosomal subunit. Contacts protein L29, and trigger factor when it is bound to the ribosome.</text>
</comment>
<keyword evidence="3 6" id="KW-0694">RNA-binding</keyword>
<proteinExistence type="inferred from homology"/>
<evidence type="ECO:0000256" key="4">
    <source>
        <dbReference type="ARBA" id="ARBA00022980"/>
    </source>
</evidence>
<dbReference type="SUPFAM" id="SSF54189">
    <property type="entry name" value="Ribosomal proteins S24e, L23 and L15e"/>
    <property type="match status" value="1"/>
</dbReference>
<dbReference type="Pfam" id="PF00276">
    <property type="entry name" value="Ribosomal_L23"/>
    <property type="match status" value="1"/>
</dbReference>
<comment type="function">
    <text evidence="6">One of the early assembly proteins it binds 23S rRNA. One of the proteins that surrounds the polypeptide exit tunnel on the outside of the ribosome. Forms the main docking site for trigger factor binding to the ribosome.</text>
</comment>
<comment type="caution">
    <text evidence="7">The sequence shown here is derived from an EMBL/GenBank/DDBJ whole genome shotgun (WGS) entry which is preliminary data.</text>
</comment>
<evidence type="ECO:0000256" key="1">
    <source>
        <dbReference type="ARBA" id="ARBA00006700"/>
    </source>
</evidence>
<evidence type="ECO:0000256" key="3">
    <source>
        <dbReference type="ARBA" id="ARBA00022884"/>
    </source>
</evidence>
<gene>
    <name evidence="6" type="primary">rplW</name>
    <name evidence="7" type="ORF">ENV38_02700</name>
</gene>
<dbReference type="InterPro" id="IPR013025">
    <property type="entry name" value="Ribosomal_uL23-like"/>
</dbReference>
<dbReference type="GO" id="GO:0019843">
    <property type="term" value="F:rRNA binding"/>
    <property type="evidence" value="ECO:0007669"/>
    <property type="project" value="UniProtKB-UniRule"/>
</dbReference>
<dbReference type="PANTHER" id="PTHR11620">
    <property type="entry name" value="60S RIBOSOMAL PROTEIN L23A"/>
    <property type="match status" value="1"/>
</dbReference>
<dbReference type="GO" id="GO:0006412">
    <property type="term" value="P:translation"/>
    <property type="evidence" value="ECO:0007669"/>
    <property type="project" value="UniProtKB-UniRule"/>
</dbReference>
<dbReference type="GO" id="GO:1990904">
    <property type="term" value="C:ribonucleoprotein complex"/>
    <property type="evidence" value="ECO:0007669"/>
    <property type="project" value="UniProtKB-KW"/>
</dbReference>
<accession>A0A7V3NU31</accession>
<dbReference type="InterPro" id="IPR012678">
    <property type="entry name" value="Ribosomal_uL23/eL15/eS24_sf"/>
</dbReference>
<evidence type="ECO:0000256" key="2">
    <source>
        <dbReference type="ARBA" id="ARBA00022730"/>
    </source>
</evidence>
<dbReference type="NCBIfam" id="NF004363">
    <property type="entry name" value="PRK05738.2-4"/>
    <property type="match status" value="1"/>
</dbReference>
<dbReference type="GO" id="GO:0005840">
    <property type="term" value="C:ribosome"/>
    <property type="evidence" value="ECO:0007669"/>
    <property type="project" value="UniProtKB-KW"/>
</dbReference>
<organism evidence="7">
    <name type="scientific">candidate division WOR-3 bacterium</name>
    <dbReference type="NCBI Taxonomy" id="2052148"/>
    <lineage>
        <taxon>Bacteria</taxon>
        <taxon>Bacteria division WOR-3</taxon>
    </lineage>
</organism>
<evidence type="ECO:0000313" key="7">
    <source>
        <dbReference type="EMBL" id="HGB35802.1"/>
    </source>
</evidence>
<dbReference type="Gene3D" id="3.30.70.330">
    <property type="match status" value="1"/>
</dbReference>
<reference evidence="7" key="1">
    <citation type="journal article" date="2020" name="mSystems">
        <title>Genome- and Community-Level Interaction Insights into Carbon Utilization and Element Cycling Functions of Hydrothermarchaeota in Hydrothermal Sediment.</title>
        <authorList>
            <person name="Zhou Z."/>
            <person name="Liu Y."/>
            <person name="Xu W."/>
            <person name="Pan J."/>
            <person name="Luo Z.H."/>
            <person name="Li M."/>
        </authorList>
    </citation>
    <scope>NUCLEOTIDE SEQUENCE [LARGE SCALE GENOMIC DNA]</scope>
    <source>
        <strain evidence="7">SpSt-754</strain>
    </source>
</reference>
<dbReference type="InterPro" id="IPR012677">
    <property type="entry name" value="Nucleotide-bd_a/b_plait_sf"/>
</dbReference>
<comment type="similarity">
    <text evidence="1 6">Belongs to the universal ribosomal protein uL23 family.</text>
</comment>
<evidence type="ECO:0000256" key="5">
    <source>
        <dbReference type="ARBA" id="ARBA00023274"/>
    </source>
</evidence>
<dbReference type="GO" id="GO:0003735">
    <property type="term" value="F:structural constituent of ribosome"/>
    <property type="evidence" value="ECO:0007669"/>
    <property type="project" value="InterPro"/>
</dbReference>
<name>A0A7V3NU31_UNCW3</name>
<keyword evidence="5 6" id="KW-0687">Ribonucleoprotein</keyword>
<sequence>MKDPRDIVIRPIITEKTALLREYSQFVFEVAPDANKIEIKKAIEDLFKVHVEKVRVINVKPKPRRVRLAPGYTKAWKKAIVTLRKGESIPFFEGV</sequence>